<keyword evidence="2" id="KW-1133">Transmembrane helix</keyword>
<reference evidence="4 5" key="1">
    <citation type="submission" date="2019-02" db="EMBL/GenBank/DDBJ databases">
        <title>Deep-cultivation of Planctomycetes and their phenomic and genomic characterization uncovers novel biology.</title>
        <authorList>
            <person name="Wiegand S."/>
            <person name="Jogler M."/>
            <person name="Boedeker C."/>
            <person name="Pinto D."/>
            <person name="Vollmers J."/>
            <person name="Rivas-Marin E."/>
            <person name="Kohn T."/>
            <person name="Peeters S.H."/>
            <person name="Heuer A."/>
            <person name="Rast P."/>
            <person name="Oberbeckmann S."/>
            <person name="Bunk B."/>
            <person name="Jeske O."/>
            <person name="Meyerdierks A."/>
            <person name="Storesund J.E."/>
            <person name="Kallscheuer N."/>
            <person name="Luecker S."/>
            <person name="Lage O.M."/>
            <person name="Pohl T."/>
            <person name="Merkel B.J."/>
            <person name="Hornburger P."/>
            <person name="Mueller R.-W."/>
            <person name="Bruemmer F."/>
            <person name="Labrenz M."/>
            <person name="Spormann A.M."/>
            <person name="Op den Camp H."/>
            <person name="Overmann J."/>
            <person name="Amann R."/>
            <person name="Jetten M.S.M."/>
            <person name="Mascher T."/>
            <person name="Medema M.H."/>
            <person name="Devos D.P."/>
            <person name="Kaster A.-K."/>
            <person name="Ovreas L."/>
            <person name="Rohde M."/>
            <person name="Galperin M.Y."/>
            <person name="Jogler C."/>
        </authorList>
    </citation>
    <scope>NUCLEOTIDE SEQUENCE [LARGE SCALE GENOMIC DNA]</scope>
    <source>
        <strain evidence="4 5">Poly30</strain>
    </source>
</reference>
<dbReference type="EMBL" id="CP036434">
    <property type="protein sequence ID" value="QDV09397.1"/>
    <property type="molecule type" value="Genomic_DNA"/>
</dbReference>
<name>A0A518EZ91_9BACT</name>
<dbReference type="Gene3D" id="6.10.340.10">
    <property type="match status" value="1"/>
</dbReference>
<protein>
    <recommendedName>
        <fullName evidence="3">HAMP domain-containing protein</fullName>
    </recommendedName>
</protein>
<evidence type="ECO:0000256" key="1">
    <source>
        <dbReference type="SAM" id="MobiDB-lite"/>
    </source>
</evidence>
<evidence type="ECO:0000256" key="2">
    <source>
        <dbReference type="SAM" id="Phobius"/>
    </source>
</evidence>
<feature type="region of interest" description="Disordered" evidence="1">
    <location>
        <begin position="137"/>
        <end position="185"/>
    </location>
</feature>
<dbReference type="AlphaFoldDB" id="A0A518EZ91"/>
<dbReference type="Proteomes" id="UP000320390">
    <property type="component" value="Chromosome"/>
</dbReference>
<feature type="compositionally biased region" description="Polar residues" evidence="1">
    <location>
        <begin position="159"/>
        <end position="175"/>
    </location>
</feature>
<evidence type="ECO:0000259" key="3">
    <source>
        <dbReference type="PROSITE" id="PS50885"/>
    </source>
</evidence>
<feature type="transmembrane region" description="Helical" evidence="2">
    <location>
        <begin position="20"/>
        <end position="38"/>
    </location>
</feature>
<keyword evidence="2" id="KW-0472">Membrane</keyword>
<evidence type="ECO:0000313" key="4">
    <source>
        <dbReference type="EMBL" id="QDV09397.1"/>
    </source>
</evidence>
<dbReference type="InterPro" id="IPR003660">
    <property type="entry name" value="HAMP_dom"/>
</dbReference>
<keyword evidence="5" id="KW-1185">Reference proteome</keyword>
<feature type="domain" description="HAMP" evidence="3">
    <location>
        <begin position="88"/>
        <end position="140"/>
    </location>
</feature>
<evidence type="ECO:0000313" key="5">
    <source>
        <dbReference type="Proteomes" id="UP000320390"/>
    </source>
</evidence>
<feature type="compositionally biased region" description="Basic and acidic residues" evidence="1">
    <location>
        <begin position="137"/>
        <end position="151"/>
    </location>
</feature>
<sequence>MQNFKRKKKLINKSLQLKMISIFTAIGCTCALFQVILVNNGLLNIARSAPSGGDLILQQARGMMLENVAWTLGAMIPLMTCIGIVLTHRVAGPAYRMTEHCKAIAEGQPATPCKIRKHDELHELCDALNAAIERLAPAKRDGEETTEKWNLEDAPTLLSAGSNSTADSIADSSTEAPRDEEEAAA</sequence>
<feature type="transmembrane region" description="Helical" evidence="2">
    <location>
        <begin position="68"/>
        <end position="87"/>
    </location>
</feature>
<dbReference type="PROSITE" id="PS50885">
    <property type="entry name" value="HAMP"/>
    <property type="match status" value="1"/>
</dbReference>
<dbReference type="RefSeq" id="WP_419190607.1">
    <property type="nucleotide sequence ID" value="NZ_CP036434.1"/>
</dbReference>
<dbReference type="GO" id="GO:0007165">
    <property type="term" value="P:signal transduction"/>
    <property type="evidence" value="ECO:0007669"/>
    <property type="project" value="InterPro"/>
</dbReference>
<keyword evidence="2" id="KW-0812">Transmembrane</keyword>
<accession>A0A518EZ91</accession>
<organism evidence="4 5">
    <name type="scientific">Saltatorellus ferox</name>
    <dbReference type="NCBI Taxonomy" id="2528018"/>
    <lineage>
        <taxon>Bacteria</taxon>
        <taxon>Pseudomonadati</taxon>
        <taxon>Planctomycetota</taxon>
        <taxon>Planctomycetia</taxon>
        <taxon>Planctomycetia incertae sedis</taxon>
        <taxon>Saltatorellus</taxon>
    </lineage>
</organism>
<dbReference type="CDD" id="cd06225">
    <property type="entry name" value="HAMP"/>
    <property type="match status" value="1"/>
</dbReference>
<dbReference type="GO" id="GO:0016020">
    <property type="term" value="C:membrane"/>
    <property type="evidence" value="ECO:0007669"/>
    <property type="project" value="InterPro"/>
</dbReference>
<proteinExistence type="predicted"/>
<gene>
    <name evidence="4" type="ORF">Poly30_49550</name>
</gene>